<dbReference type="Proteomes" id="UP000256779">
    <property type="component" value="Unassembled WGS sequence"/>
</dbReference>
<dbReference type="OrthoDB" id="982062at2"/>
<gene>
    <name evidence="2" type="ORF">C7460_101194</name>
</gene>
<sequence>MNSPRKIFHLVSYLQYPLLLAGVWYYIPFLKSLLNHEPDYFFLNNVLIFFGVAISFSSLQDPRKTQNKLSRKIWQSPRKGKLAIIYIAALAFSFIIGGLTAMYLTSSQESQGISVGITVLGIGLIGLLKTAIEMFENHRRDKNPETTKS</sequence>
<keyword evidence="1" id="KW-0472">Membrane</keyword>
<evidence type="ECO:0000256" key="1">
    <source>
        <dbReference type="SAM" id="Phobius"/>
    </source>
</evidence>
<evidence type="ECO:0000313" key="2">
    <source>
        <dbReference type="EMBL" id="REE05677.1"/>
    </source>
</evidence>
<feature type="transmembrane region" description="Helical" evidence="1">
    <location>
        <begin position="40"/>
        <end position="59"/>
    </location>
</feature>
<organism evidence="2 3">
    <name type="scientific">Marinoscillum furvescens DSM 4134</name>
    <dbReference type="NCBI Taxonomy" id="1122208"/>
    <lineage>
        <taxon>Bacteria</taxon>
        <taxon>Pseudomonadati</taxon>
        <taxon>Bacteroidota</taxon>
        <taxon>Cytophagia</taxon>
        <taxon>Cytophagales</taxon>
        <taxon>Reichenbachiellaceae</taxon>
        <taxon>Marinoscillum</taxon>
    </lineage>
</organism>
<evidence type="ECO:0000313" key="3">
    <source>
        <dbReference type="Proteomes" id="UP000256779"/>
    </source>
</evidence>
<proteinExistence type="predicted"/>
<reference evidence="2 3" key="1">
    <citation type="submission" date="2018-07" db="EMBL/GenBank/DDBJ databases">
        <title>Genomic Encyclopedia of Type Strains, Phase IV (KMG-IV): sequencing the most valuable type-strain genomes for metagenomic binning, comparative biology and taxonomic classification.</title>
        <authorList>
            <person name="Goeker M."/>
        </authorList>
    </citation>
    <scope>NUCLEOTIDE SEQUENCE [LARGE SCALE GENOMIC DNA]</scope>
    <source>
        <strain evidence="2 3">DSM 4134</strain>
    </source>
</reference>
<feature type="transmembrane region" description="Helical" evidence="1">
    <location>
        <begin position="80"/>
        <end position="104"/>
    </location>
</feature>
<keyword evidence="1" id="KW-1133">Transmembrane helix</keyword>
<keyword evidence="1" id="KW-0812">Transmembrane</keyword>
<dbReference type="EMBL" id="QREG01000001">
    <property type="protein sequence ID" value="REE05677.1"/>
    <property type="molecule type" value="Genomic_DNA"/>
</dbReference>
<dbReference type="RefSeq" id="WP_115866187.1">
    <property type="nucleotide sequence ID" value="NZ_QREG01000001.1"/>
</dbReference>
<feature type="transmembrane region" description="Helical" evidence="1">
    <location>
        <begin position="110"/>
        <end position="132"/>
    </location>
</feature>
<comment type="caution">
    <text evidence="2">The sequence shown here is derived from an EMBL/GenBank/DDBJ whole genome shotgun (WGS) entry which is preliminary data.</text>
</comment>
<feature type="transmembrane region" description="Helical" evidence="1">
    <location>
        <begin position="7"/>
        <end position="28"/>
    </location>
</feature>
<name>A0A3D9LGE3_MARFU</name>
<accession>A0A3D9LGE3</accession>
<protein>
    <submittedName>
        <fullName evidence="2">Uncharacterized protein</fullName>
    </submittedName>
</protein>
<keyword evidence="3" id="KW-1185">Reference proteome</keyword>
<dbReference type="AlphaFoldDB" id="A0A3D9LGE3"/>